<feature type="region of interest" description="Disordered" evidence="1">
    <location>
        <begin position="1"/>
        <end position="27"/>
    </location>
</feature>
<comment type="caution">
    <text evidence="2">The sequence shown here is derived from an EMBL/GenBank/DDBJ whole genome shotgun (WGS) entry which is preliminary data.</text>
</comment>
<sequence>MSTLDALRRSFSNSSSPNEGYRPQMTSPRWHHFPESVAHGVWRLCAFKTLTWTRESDFADAPAVRQRMRFAAAKRLKTGPQRANSQQVGSPASASTFDGLVDLHRSAEGGTMIVTWFCRKDALLRDTCRNRNSTLIVTSTLAVCQELYASSGDQGQKSDVCLAACHFFPASDVMGTKNSRAPVSCLFTEPRSDEQRRHIRRLLSLLHRSLQ</sequence>
<organism evidence="2 3">
    <name type="scientific">Phyllosticta citricarpa</name>
    <dbReference type="NCBI Taxonomy" id="55181"/>
    <lineage>
        <taxon>Eukaryota</taxon>
        <taxon>Fungi</taxon>
        <taxon>Dikarya</taxon>
        <taxon>Ascomycota</taxon>
        <taxon>Pezizomycotina</taxon>
        <taxon>Dothideomycetes</taxon>
        <taxon>Dothideomycetes incertae sedis</taxon>
        <taxon>Botryosphaeriales</taxon>
        <taxon>Phyllostictaceae</taxon>
        <taxon>Phyllosticta</taxon>
    </lineage>
</organism>
<protein>
    <submittedName>
        <fullName evidence="2">Uncharacterized protein</fullName>
    </submittedName>
</protein>
<proteinExistence type="predicted"/>
<keyword evidence="3" id="KW-1185">Reference proteome</keyword>
<reference evidence="2 3" key="1">
    <citation type="submission" date="2024-04" db="EMBL/GenBank/DDBJ databases">
        <title>Phyllosticta paracitricarpa is synonymous to the EU quarantine fungus P. citricarpa based on phylogenomic analyses.</title>
        <authorList>
            <consortium name="Lawrence Berkeley National Laboratory"/>
            <person name="Van Ingen-Buijs V.A."/>
            <person name="Van Westerhoven A.C."/>
            <person name="Haridas S."/>
            <person name="Skiadas P."/>
            <person name="Martin F."/>
            <person name="Groenewald J.Z."/>
            <person name="Crous P.W."/>
            <person name="Seidl M.F."/>
        </authorList>
    </citation>
    <scope>NUCLEOTIDE SEQUENCE [LARGE SCALE GENOMIC DNA]</scope>
    <source>
        <strain evidence="2 3">CBS 122670</strain>
    </source>
</reference>
<accession>A0ABR1MCG5</accession>
<dbReference type="Proteomes" id="UP001365128">
    <property type="component" value="Unassembled WGS sequence"/>
</dbReference>
<evidence type="ECO:0000313" key="2">
    <source>
        <dbReference type="EMBL" id="KAK7545818.1"/>
    </source>
</evidence>
<gene>
    <name evidence="2" type="ORF">IWX46DRAFT_91190</name>
</gene>
<evidence type="ECO:0000313" key="3">
    <source>
        <dbReference type="Proteomes" id="UP001365128"/>
    </source>
</evidence>
<evidence type="ECO:0000256" key="1">
    <source>
        <dbReference type="SAM" id="MobiDB-lite"/>
    </source>
</evidence>
<dbReference type="EMBL" id="JBBPDW010000016">
    <property type="protein sequence ID" value="KAK7545818.1"/>
    <property type="molecule type" value="Genomic_DNA"/>
</dbReference>
<name>A0ABR1MCG5_9PEZI</name>